<sequence length="137" mass="15563">MPDSQPSTYPTRPPKSPQEDILGGFILDAPTVLACASRLANTGVTPDPKDKHDCFEAFQFLIPIVWKKFRAHFHLVGLDPEVYEYMVVTQRRGGFNGWLGMDPRLVPQFEAGEREALIKSRLEEDLGINCEFKTILW</sequence>
<dbReference type="EMBL" id="MU155160">
    <property type="protein sequence ID" value="KAF9482908.1"/>
    <property type="molecule type" value="Genomic_DNA"/>
</dbReference>
<gene>
    <name evidence="1" type="ORF">BDN70DRAFT_990819</name>
</gene>
<dbReference type="OrthoDB" id="3227112at2759"/>
<proteinExistence type="predicted"/>
<evidence type="ECO:0000313" key="2">
    <source>
        <dbReference type="Proteomes" id="UP000807469"/>
    </source>
</evidence>
<organism evidence="1 2">
    <name type="scientific">Pholiota conissans</name>
    <dbReference type="NCBI Taxonomy" id="109636"/>
    <lineage>
        <taxon>Eukaryota</taxon>
        <taxon>Fungi</taxon>
        <taxon>Dikarya</taxon>
        <taxon>Basidiomycota</taxon>
        <taxon>Agaricomycotina</taxon>
        <taxon>Agaricomycetes</taxon>
        <taxon>Agaricomycetidae</taxon>
        <taxon>Agaricales</taxon>
        <taxon>Agaricineae</taxon>
        <taxon>Strophariaceae</taxon>
        <taxon>Pholiota</taxon>
    </lineage>
</organism>
<reference evidence="1" key="1">
    <citation type="submission" date="2020-11" db="EMBL/GenBank/DDBJ databases">
        <authorList>
            <consortium name="DOE Joint Genome Institute"/>
            <person name="Ahrendt S."/>
            <person name="Riley R."/>
            <person name="Andreopoulos W."/>
            <person name="Labutti K."/>
            <person name="Pangilinan J."/>
            <person name="Ruiz-Duenas F.J."/>
            <person name="Barrasa J.M."/>
            <person name="Sanchez-Garcia M."/>
            <person name="Camarero S."/>
            <person name="Miyauchi S."/>
            <person name="Serrano A."/>
            <person name="Linde D."/>
            <person name="Babiker R."/>
            <person name="Drula E."/>
            <person name="Ayuso-Fernandez I."/>
            <person name="Pacheco R."/>
            <person name="Padilla G."/>
            <person name="Ferreira P."/>
            <person name="Barriuso J."/>
            <person name="Kellner H."/>
            <person name="Castanera R."/>
            <person name="Alfaro M."/>
            <person name="Ramirez L."/>
            <person name="Pisabarro A.G."/>
            <person name="Kuo A."/>
            <person name="Tritt A."/>
            <person name="Lipzen A."/>
            <person name="He G."/>
            <person name="Yan M."/>
            <person name="Ng V."/>
            <person name="Cullen D."/>
            <person name="Martin F."/>
            <person name="Rosso M.-N."/>
            <person name="Henrissat B."/>
            <person name="Hibbett D."/>
            <person name="Martinez A.T."/>
            <person name="Grigoriev I.V."/>
        </authorList>
    </citation>
    <scope>NUCLEOTIDE SEQUENCE</scope>
    <source>
        <strain evidence="1">CIRM-BRFM 674</strain>
    </source>
</reference>
<name>A0A9P5Z965_9AGAR</name>
<dbReference type="AlphaFoldDB" id="A0A9P5Z965"/>
<protein>
    <submittedName>
        <fullName evidence="1">Uncharacterized protein</fullName>
    </submittedName>
</protein>
<evidence type="ECO:0000313" key="1">
    <source>
        <dbReference type="EMBL" id="KAF9482908.1"/>
    </source>
</evidence>
<dbReference type="Proteomes" id="UP000807469">
    <property type="component" value="Unassembled WGS sequence"/>
</dbReference>
<keyword evidence="2" id="KW-1185">Reference proteome</keyword>
<accession>A0A9P5Z965</accession>
<comment type="caution">
    <text evidence="1">The sequence shown here is derived from an EMBL/GenBank/DDBJ whole genome shotgun (WGS) entry which is preliminary data.</text>
</comment>